<evidence type="ECO:0000313" key="2">
    <source>
        <dbReference type="EMBL" id="GBE92446.1"/>
    </source>
</evidence>
<comment type="caution">
    <text evidence="2">The sequence shown here is derived from an EMBL/GenBank/DDBJ whole genome shotgun (WGS) entry which is preliminary data.</text>
</comment>
<sequence>MANKVALGQQIKIKKAEIKDAEQIAILGEQLGYSLTSQQVEQRLDKVKNNYDHVIYVTTLANDYVIGWAHAHICDLLIMPTQAILLGIVVDKDYRHHGIGRYLMQQIEQWAAMKQCDGVMLRSNIKRKEAHLFYKKLGYTNIKQSFVFYKQLV</sequence>
<dbReference type="Gene3D" id="3.40.630.30">
    <property type="match status" value="1"/>
</dbReference>
<keyword evidence="3" id="KW-1185">Reference proteome</keyword>
<evidence type="ECO:0000259" key="1">
    <source>
        <dbReference type="PROSITE" id="PS51186"/>
    </source>
</evidence>
<reference evidence="3" key="1">
    <citation type="journal article" date="2018" name="Genome Announc.">
        <title>Draft Genome Sequence of the Nitrogen-Fixing and Hormogonia-Inducing Cyanobacterium Nostoc cycadae Strain WK-1, Isolated from the Coralloid Roots of Cycas revoluta.</title>
        <authorList>
            <person name="Kanesaki Y."/>
            <person name="Hirose M."/>
            <person name="Hirose Y."/>
            <person name="Fujisawa T."/>
            <person name="Nakamura Y."/>
            <person name="Watanabe S."/>
            <person name="Matsunaga S."/>
            <person name="Uchida H."/>
            <person name="Murakami A."/>
        </authorList>
    </citation>
    <scope>NUCLEOTIDE SEQUENCE [LARGE SCALE GENOMIC DNA]</scope>
    <source>
        <strain evidence="3">WK-1</strain>
    </source>
</reference>
<dbReference type="Proteomes" id="UP000236527">
    <property type="component" value="Unassembled WGS sequence"/>
</dbReference>
<name>A0A2H6LH14_9NOSO</name>
<dbReference type="Pfam" id="PF00583">
    <property type="entry name" value="Acetyltransf_1"/>
    <property type="match status" value="1"/>
</dbReference>
<dbReference type="PROSITE" id="PS51186">
    <property type="entry name" value="GNAT"/>
    <property type="match status" value="1"/>
</dbReference>
<protein>
    <submittedName>
        <fullName evidence="2">GCN5 family acetyltransferase</fullName>
    </submittedName>
</protein>
<dbReference type="InterPro" id="IPR016181">
    <property type="entry name" value="Acyl_CoA_acyltransferase"/>
</dbReference>
<dbReference type="InterPro" id="IPR000182">
    <property type="entry name" value="GNAT_dom"/>
</dbReference>
<dbReference type="AlphaFoldDB" id="A0A2H6LH14"/>
<dbReference type="EMBL" id="BDGE01000037">
    <property type="protein sequence ID" value="GBE92446.1"/>
    <property type="molecule type" value="Genomic_DNA"/>
</dbReference>
<keyword evidence="2" id="KW-0808">Transferase</keyword>
<accession>A0A2H6LH14</accession>
<feature type="domain" description="N-acetyltransferase" evidence="1">
    <location>
        <begin position="11"/>
        <end position="153"/>
    </location>
</feature>
<dbReference type="PANTHER" id="PTHR43072">
    <property type="entry name" value="N-ACETYLTRANSFERASE"/>
    <property type="match status" value="1"/>
</dbReference>
<proteinExistence type="predicted"/>
<dbReference type="GO" id="GO:0016747">
    <property type="term" value="F:acyltransferase activity, transferring groups other than amino-acyl groups"/>
    <property type="evidence" value="ECO:0007669"/>
    <property type="project" value="InterPro"/>
</dbReference>
<dbReference type="RefSeq" id="WP_103124809.1">
    <property type="nucleotide sequence ID" value="NZ_DF978427.1"/>
</dbReference>
<dbReference type="CDD" id="cd04301">
    <property type="entry name" value="NAT_SF"/>
    <property type="match status" value="1"/>
</dbReference>
<dbReference type="SUPFAM" id="SSF55729">
    <property type="entry name" value="Acyl-CoA N-acyltransferases (Nat)"/>
    <property type="match status" value="1"/>
</dbReference>
<dbReference type="PANTHER" id="PTHR43072:SF60">
    <property type="entry name" value="L-2,4-DIAMINOBUTYRIC ACID ACETYLTRANSFERASE"/>
    <property type="match status" value="1"/>
</dbReference>
<evidence type="ECO:0000313" key="3">
    <source>
        <dbReference type="Proteomes" id="UP000236527"/>
    </source>
</evidence>
<organism evidence="2 3">
    <name type="scientific">Nostoc cycadae WK-1</name>
    <dbReference type="NCBI Taxonomy" id="1861711"/>
    <lineage>
        <taxon>Bacteria</taxon>
        <taxon>Bacillati</taxon>
        <taxon>Cyanobacteriota</taxon>
        <taxon>Cyanophyceae</taxon>
        <taxon>Nostocales</taxon>
        <taxon>Nostocaceae</taxon>
        <taxon>Nostoc</taxon>
    </lineage>
</organism>
<gene>
    <name evidence="2" type="ORF">NCWK1_2202</name>
</gene>